<gene>
    <name evidence="1" type="ORF">EDF87_102200</name>
</gene>
<reference evidence="1 2" key="1">
    <citation type="submission" date="2019-03" db="EMBL/GenBank/DDBJ databases">
        <title>Genomic analyses of the natural microbiome of Caenorhabditis elegans.</title>
        <authorList>
            <person name="Samuel B."/>
        </authorList>
    </citation>
    <scope>NUCLEOTIDE SEQUENCE [LARGE SCALE GENOMIC DNA]</scope>
    <source>
        <strain evidence="1 2">BIGb0525</strain>
    </source>
</reference>
<evidence type="ECO:0000313" key="2">
    <source>
        <dbReference type="Proteomes" id="UP000295804"/>
    </source>
</evidence>
<proteinExistence type="predicted"/>
<name>A0A4V3FTK2_9PSED</name>
<protein>
    <submittedName>
        <fullName evidence="1">Uncharacterized protein</fullName>
    </submittedName>
</protein>
<sequence>MSWIVKPYFLNLAPLDTLHPTFYRTVELKPSPRFSTVLFYSRRQSGDPGLFFGPVNRSRSCLKSVIRE</sequence>
<dbReference type="AlphaFoldDB" id="A0A4V3FTK2"/>
<organism evidence="1 2">
    <name type="scientific">Pseudomonas helmanticensis</name>
    <dbReference type="NCBI Taxonomy" id="1471381"/>
    <lineage>
        <taxon>Bacteria</taxon>
        <taxon>Pseudomonadati</taxon>
        <taxon>Pseudomonadota</taxon>
        <taxon>Gammaproteobacteria</taxon>
        <taxon>Pseudomonadales</taxon>
        <taxon>Pseudomonadaceae</taxon>
        <taxon>Pseudomonas</taxon>
    </lineage>
</organism>
<evidence type="ECO:0000313" key="1">
    <source>
        <dbReference type="EMBL" id="TDV51691.1"/>
    </source>
</evidence>
<comment type="caution">
    <text evidence="1">The sequence shown here is derived from an EMBL/GenBank/DDBJ whole genome shotgun (WGS) entry which is preliminary data.</text>
</comment>
<dbReference type="Proteomes" id="UP000295804">
    <property type="component" value="Unassembled WGS sequence"/>
</dbReference>
<dbReference type="EMBL" id="SOCQ01000002">
    <property type="protein sequence ID" value="TDV51691.1"/>
    <property type="molecule type" value="Genomic_DNA"/>
</dbReference>
<accession>A0A4V3FTK2</accession>